<dbReference type="OrthoDB" id="9802640at2"/>
<reference evidence="1 2" key="1">
    <citation type="submission" date="2018-10" db="EMBL/GenBank/DDBJ databases">
        <title>Genomic Encyclopedia of Type Strains, Phase IV (KMG-IV): sequencing the most valuable type-strain genomes for metagenomic binning, comparative biology and taxonomic classification.</title>
        <authorList>
            <person name="Goeker M."/>
        </authorList>
    </citation>
    <scope>NUCLEOTIDE SEQUENCE [LARGE SCALE GENOMIC DNA]</scope>
    <source>
        <strain evidence="1 2">DSM 22008</strain>
    </source>
</reference>
<evidence type="ECO:0000313" key="1">
    <source>
        <dbReference type="EMBL" id="RKQ68890.1"/>
    </source>
</evidence>
<evidence type="ECO:0000313" key="2">
    <source>
        <dbReference type="Proteomes" id="UP000282211"/>
    </source>
</evidence>
<sequence>MNERFAWDPLETITNSDQEMLIAAKKREIKNILKSYVGKYDSFAELIQNAMDSIEKRISIEGNNFKPKILVHIDLKNNSLEVVDNGVGFEEEQFRSFLAPSISFKDGGGTRGNKGVGVTYVAYGFNDLTIRTKNDNFHDGRQIKNGRLWVDDRNAQQIRPKAIPISSKSQWFSSIDKGASFKIIFGGDNTRPKKLFWYNATTPHQWKYLLLTKTPLGYLNLLDQSESEIKFDVHVTDINGQTSSELDCSAKYKFPHNEIAASQELNAIVKLQKKAIDNGKDPNLAIKKYTRSNGIYDFFPNESIKSIRNLDDEERELAELYNVVAYGYFTYSTEVWDQLNDKKAKLRKGLRIIKGGLQLANNNMIQGELITIPLTKSIGHQNQTHVIVHFTDADPDLGRKGFQPELKSLAEKISVMIVGKLSAQRKILKSDSGAQVDIEKDIKFHDWMKDQERHAQEHPLKLENDNFFLPTKKISIGAIPRSEQDAIALFNQLLAGGVIRGIRLLATSQVSQYDGVFQFCAEEPLDNHVFNQISNPLGILTEQLIKPYIAPPKVVEYKFSLDGLIREFESGVKNEKDIDLAVFWEMGEEYKRDYGVTSLLDFDNIQHRQHHGLTHLLDSSNTQIKVICLAELFELLNSPVESQKHQKLTYGDVF</sequence>
<keyword evidence="1" id="KW-0418">Kinase</keyword>
<dbReference type="Proteomes" id="UP000282211">
    <property type="component" value="Unassembled WGS sequence"/>
</dbReference>
<proteinExistence type="predicted"/>
<keyword evidence="1" id="KW-0808">Transferase</keyword>
<dbReference type="InParanoid" id="A0A420WD87"/>
<dbReference type="GO" id="GO:0016301">
    <property type="term" value="F:kinase activity"/>
    <property type="evidence" value="ECO:0007669"/>
    <property type="project" value="UniProtKB-KW"/>
</dbReference>
<dbReference type="EMBL" id="RBII01000002">
    <property type="protein sequence ID" value="RKQ68890.1"/>
    <property type="molecule type" value="Genomic_DNA"/>
</dbReference>
<accession>A0A420WD87</accession>
<dbReference type="Gene3D" id="3.30.565.10">
    <property type="entry name" value="Histidine kinase-like ATPase, C-terminal domain"/>
    <property type="match status" value="1"/>
</dbReference>
<keyword evidence="2" id="KW-1185">Reference proteome</keyword>
<dbReference type="AlphaFoldDB" id="A0A420WD87"/>
<protein>
    <submittedName>
        <fullName evidence="1">Histidine kinase/DNA gyrase B/HSP90-like ATPase</fullName>
    </submittedName>
</protein>
<name>A0A420WD87_9PROT</name>
<gene>
    <name evidence="1" type="ORF">DES40_1665</name>
</gene>
<organism evidence="1 2">
    <name type="scientific">Litorimonas taeanensis</name>
    <dbReference type="NCBI Taxonomy" id="568099"/>
    <lineage>
        <taxon>Bacteria</taxon>
        <taxon>Pseudomonadati</taxon>
        <taxon>Pseudomonadota</taxon>
        <taxon>Alphaproteobacteria</taxon>
        <taxon>Maricaulales</taxon>
        <taxon>Robiginitomaculaceae</taxon>
    </lineage>
</organism>
<dbReference type="InterPro" id="IPR036890">
    <property type="entry name" value="HATPase_C_sf"/>
</dbReference>
<dbReference type="RefSeq" id="WP_121100673.1">
    <property type="nucleotide sequence ID" value="NZ_RBII01000002.1"/>
</dbReference>
<comment type="caution">
    <text evidence="1">The sequence shown here is derived from an EMBL/GenBank/DDBJ whole genome shotgun (WGS) entry which is preliminary data.</text>
</comment>
<dbReference type="SUPFAM" id="SSF55874">
    <property type="entry name" value="ATPase domain of HSP90 chaperone/DNA topoisomerase II/histidine kinase"/>
    <property type="match status" value="1"/>
</dbReference>